<feature type="transmembrane region" description="Helical" evidence="1">
    <location>
        <begin position="72"/>
        <end position="92"/>
    </location>
</feature>
<feature type="transmembrane region" description="Helical" evidence="1">
    <location>
        <begin position="189"/>
        <end position="210"/>
    </location>
</feature>
<keyword evidence="1" id="KW-1133">Transmembrane helix</keyword>
<name>A0ABU5ZS06_9FLAO</name>
<evidence type="ECO:0000313" key="2">
    <source>
        <dbReference type="EMBL" id="MEB3344041.1"/>
    </source>
</evidence>
<reference evidence="2 3" key="1">
    <citation type="journal article" date="2013" name="Int. J. Syst. Evol. Microbiol.">
        <title>Aquimarina gracilis sp. nov., isolated from the gut microflora of a mussel, Mytilus coruscus, and emended description of Aquimarina spongiae.</title>
        <authorList>
            <person name="Park S.C."/>
            <person name="Choe H.N."/>
            <person name="Baik K.S."/>
            <person name="Seong C.N."/>
        </authorList>
    </citation>
    <scope>NUCLEOTIDE SEQUENCE [LARGE SCALE GENOMIC DNA]</scope>
    <source>
        <strain evidence="2 3">PSC32</strain>
    </source>
</reference>
<keyword evidence="1" id="KW-0472">Membrane</keyword>
<evidence type="ECO:0000256" key="1">
    <source>
        <dbReference type="SAM" id="Phobius"/>
    </source>
</evidence>
<keyword evidence="3" id="KW-1185">Reference proteome</keyword>
<evidence type="ECO:0008006" key="4">
    <source>
        <dbReference type="Google" id="ProtNLM"/>
    </source>
</evidence>
<comment type="caution">
    <text evidence="2">The sequence shown here is derived from an EMBL/GenBank/DDBJ whole genome shotgun (WGS) entry which is preliminary data.</text>
</comment>
<organism evidence="2 3">
    <name type="scientific">Aquimarina gracilis</name>
    <dbReference type="NCBI Taxonomy" id="874422"/>
    <lineage>
        <taxon>Bacteria</taxon>
        <taxon>Pseudomonadati</taxon>
        <taxon>Bacteroidota</taxon>
        <taxon>Flavobacteriia</taxon>
        <taxon>Flavobacteriales</taxon>
        <taxon>Flavobacteriaceae</taxon>
        <taxon>Aquimarina</taxon>
    </lineage>
</organism>
<accession>A0ABU5ZS06</accession>
<feature type="transmembrane region" description="Helical" evidence="1">
    <location>
        <begin position="39"/>
        <end position="60"/>
    </location>
</feature>
<gene>
    <name evidence="2" type="ORF">U6A24_01135</name>
</gene>
<proteinExistence type="predicted"/>
<sequence>MEDRTSLYSLRKTIGILGLALPILLLVTHQDLLASMSHYYYTAGSVFFILILSAFGLILINYKGYPKKEGELLSDRFITTAAGICILITVLIPTKSEKSLGTLFFTGSPYLFGHESNGFLGAVHLLSAGLFLFLLGYMSFFKFVLNHQASESRNRLFKRSGIIVWASVGTLVMIFALEAILGINFDTIIPAYTFWIEWVALYAFAVAWLVKGRIHLDLEKMIKTFHTEKSMNKH</sequence>
<evidence type="ECO:0000313" key="3">
    <source>
        <dbReference type="Proteomes" id="UP001327027"/>
    </source>
</evidence>
<dbReference type="RefSeq" id="WP_324178094.1">
    <property type="nucleotide sequence ID" value="NZ_BAABAW010000016.1"/>
</dbReference>
<keyword evidence="1" id="KW-0812">Transmembrane</keyword>
<dbReference type="Proteomes" id="UP001327027">
    <property type="component" value="Unassembled WGS sequence"/>
</dbReference>
<dbReference type="EMBL" id="JAYKLX010000001">
    <property type="protein sequence ID" value="MEB3344041.1"/>
    <property type="molecule type" value="Genomic_DNA"/>
</dbReference>
<feature type="transmembrane region" description="Helical" evidence="1">
    <location>
        <begin position="119"/>
        <end position="141"/>
    </location>
</feature>
<feature type="transmembrane region" description="Helical" evidence="1">
    <location>
        <begin position="162"/>
        <end position="183"/>
    </location>
</feature>
<feature type="transmembrane region" description="Helical" evidence="1">
    <location>
        <begin position="7"/>
        <end position="27"/>
    </location>
</feature>
<protein>
    <recommendedName>
        <fullName evidence="4">DUF998 domain-containing protein</fullName>
    </recommendedName>
</protein>